<keyword evidence="2 4" id="KW-0238">DNA-binding</keyword>
<dbReference type="InterPro" id="IPR050109">
    <property type="entry name" value="HTH-type_TetR-like_transc_reg"/>
</dbReference>
<accession>A0A1Y2L6Q3</accession>
<dbReference type="Gene3D" id="1.10.357.10">
    <property type="entry name" value="Tetracycline Repressor, domain 2"/>
    <property type="match status" value="1"/>
</dbReference>
<dbReference type="PRINTS" id="PR00455">
    <property type="entry name" value="HTHTETR"/>
</dbReference>
<dbReference type="InterPro" id="IPR001647">
    <property type="entry name" value="HTH_TetR"/>
</dbReference>
<keyword evidence="3" id="KW-0804">Transcription</keyword>
<dbReference type="GO" id="GO:0000976">
    <property type="term" value="F:transcription cis-regulatory region binding"/>
    <property type="evidence" value="ECO:0007669"/>
    <property type="project" value="TreeGrafter"/>
</dbReference>
<dbReference type="PANTHER" id="PTHR30055:SF234">
    <property type="entry name" value="HTH-TYPE TRANSCRIPTIONAL REGULATOR BETI"/>
    <property type="match status" value="1"/>
</dbReference>
<evidence type="ECO:0000313" key="7">
    <source>
        <dbReference type="Proteomes" id="UP000193396"/>
    </source>
</evidence>
<feature type="domain" description="HTH tetR-type" evidence="5">
    <location>
        <begin position="27"/>
        <end position="87"/>
    </location>
</feature>
<evidence type="ECO:0000256" key="4">
    <source>
        <dbReference type="PROSITE-ProRule" id="PRU00335"/>
    </source>
</evidence>
<comment type="caution">
    <text evidence="6">The sequence shown here is derived from an EMBL/GenBank/DDBJ whole genome shotgun (WGS) entry which is preliminary data.</text>
</comment>
<dbReference type="InterPro" id="IPR009057">
    <property type="entry name" value="Homeodomain-like_sf"/>
</dbReference>
<sequence>MPPQSPPEKQPDFRPVKQRINRIEKRQKREEMILERAGELIAEYGFFELKMSDLARECEISVGTLYVHFASKEDLLLGLAIMAGQKRAVFFDHARAHDGSAMEKFIVASLLDIRFSIEHPQLFEAEYLALAPSIWKRATPSHHQSQLAGIGRITEMFQSFLSDAAAELGISYQEIARTRNLNLGSWGLSFGMNALVLSEITDRHYGAELRGNAIDIFCDSLADLLFGAGWHVDNARQIVHDLAQRYADHQP</sequence>
<dbReference type="PANTHER" id="PTHR30055">
    <property type="entry name" value="HTH-TYPE TRANSCRIPTIONAL REGULATOR RUTR"/>
    <property type="match status" value="1"/>
</dbReference>
<dbReference type="Proteomes" id="UP000193396">
    <property type="component" value="Unassembled WGS sequence"/>
</dbReference>
<dbReference type="AlphaFoldDB" id="A0A1Y2L6Q3"/>
<evidence type="ECO:0000256" key="1">
    <source>
        <dbReference type="ARBA" id="ARBA00023015"/>
    </source>
</evidence>
<evidence type="ECO:0000256" key="3">
    <source>
        <dbReference type="ARBA" id="ARBA00023163"/>
    </source>
</evidence>
<dbReference type="SUPFAM" id="SSF46689">
    <property type="entry name" value="Homeodomain-like"/>
    <property type="match status" value="1"/>
</dbReference>
<evidence type="ECO:0000256" key="2">
    <source>
        <dbReference type="ARBA" id="ARBA00023125"/>
    </source>
</evidence>
<dbReference type="PROSITE" id="PS50977">
    <property type="entry name" value="HTH_TETR_2"/>
    <property type="match status" value="1"/>
</dbReference>
<evidence type="ECO:0000259" key="5">
    <source>
        <dbReference type="PROSITE" id="PS50977"/>
    </source>
</evidence>
<dbReference type="GO" id="GO:0003700">
    <property type="term" value="F:DNA-binding transcription factor activity"/>
    <property type="evidence" value="ECO:0007669"/>
    <property type="project" value="TreeGrafter"/>
</dbReference>
<keyword evidence="1" id="KW-0805">Transcription regulation</keyword>
<dbReference type="RefSeq" id="WP_085620867.1">
    <property type="nucleotide sequence ID" value="NZ_CAXBPE010000008.1"/>
</dbReference>
<dbReference type="OrthoDB" id="9814200at2"/>
<name>A0A1Y2L6Q3_9PROT</name>
<evidence type="ECO:0000313" key="6">
    <source>
        <dbReference type="EMBL" id="OSQ44069.1"/>
    </source>
</evidence>
<reference evidence="6 7" key="1">
    <citation type="submission" date="2014-03" db="EMBL/GenBank/DDBJ databases">
        <title>The draft genome sequence of Thalassospira alkalitolerans JCM 18968.</title>
        <authorList>
            <person name="Lai Q."/>
            <person name="Shao Z."/>
        </authorList>
    </citation>
    <scope>NUCLEOTIDE SEQUENCE [LARGE SCALE GENOMIC DNA]</scope>
    <source>
        <strain evidence="6 7">JCM 18968</strain>
    </source>
</reference>
<dbReference type="STRING" id="1293890.TALK_19665"/>
<dbReference type="Pfam" id="PF00440">
    <property type="entry name" value="TetR_N"/>
    <property type="match status" value="1"/>
</dbReference>
<gene>
    <name evidence="6" type="ORF">TALK_19665</name>
</gene>
<organism evidence="6 7">
    <name type="scientific">Thalassospira alkalitolerans</name>
    <dbReference type="NCBI Taxonomy" id="1293890"/>
    <lineage>
        <taxon>Bacteria</taxon>
        <taxon>Pseudomonadati</taxon>
        <taxon>Pseudomonadota</taxon>
        <taxon>Alphaproteobacteria</taxon>
        <taxon>Rhodospirillales</taxon>
        <taxon>Thalassospiraceae</taxon>
        <taxon>Thalassospira</taxon>
    </lineage>
</organism>
<keyword evidence="7" id="KW-1185">Reference proteome</keyword>
<protein>
    <recommendedName>
        <fullName evidence="5">HTH tetR-type domain-containing protein</fullName>
    </recommendedName>
</protein>
<dbReference type="EMBL" id="JFKB01000021">
    <property type="protein sequence ID" value="OSQ44069.1"/>
    <property type="molecule type" value="Genomic_DNA"/>
</dbReference>
<proteinExistence type="predicted"/>
<feature type="DNA-binding region" description="H-T-H motif" evidence="4">
    <location>
        <begin position="50"/>
        <end position="69"/>
    </location>
</feature>